<dbReference type="EMBL" id="VZDO01000014">
    <property type="protein sequence ID" value="KAB0678115.1"/>
    <property type="molecule type" value="Genomic_DNA"/>
</dbReference>
<comment type="caution">
    <text evidence="2">The sequence shown here is derived from an EMBL/GenBank/DDBJ whole genome shotgun (WGS) entry which is preliminary data.</text>
</comment>
<dbReference type="Proteomes" id="UP000432089">
    <property type="component" value="Unassembled WGS sequence"/>
</dbReference>
<gene>
    <name evidence="2" type="ORF">F6X38_16980</name>
</gene>
<evidence type="ECO:0000256" key="1">
    <source>
        <dbReference type="SAM" id="Phobius"/>
    </source>
</evidence>
<organism evidence="2 3">
    <name type="scientific">Plantimonas leprariae</name>
    <dbReference type="NCBI Taxonomy" id="2615207"/>
    <lineage>
        <taxon>Bacteria</taxon>
        <taxon>Pseudomonadati</taxon>
        <taxon>Pseudomonadota</taxon>
        <taxon>Alphaproteobacteria</taxon>
        <taxon>Hyphomicrobiales</taxon>
        <taxon>Aurantimonadaceae</taxon>
        <taxon>Plantimonas</taxon>
    </lineage>
</organism>
<proteinExistence type="predicted"/>
<keyword evidence="1" id="KW-0472">Membrane</keyword>
<feature type="transmembrane region" description="Helical" evidence="1">
    <location>
        <begin position="108"/>
        <end position="127"/>
    </location>
</feature>
<feature type="transmembrane region" description="Helical" evidence="1">
    <location>
        <begin position="73"/>
        <end position="96"/>
    </location>
</feature>
<feature type="transmembrane region" description="Helical" evidence="1">
    <location>
        <begin position="147"/>
        <end position="167"/>
    </location>
</feature>
<evidence type="ECO:0000313" key="2">
    <source>
        <dbReference type="EMBL" id="KAB0678115.1"/>
    </source>
</evidence>
<keyword evidence="1" id="KW-1133">Transmembrane helix</keyword>
<keyword evidence="3" id="KW-1185">Reference proteome</keyword>
<reference evidence="2 3" key="1">
    <citation type="submission" date="2019-09" db="EMBL/GenBank/DDBJ databases">
        <title>YIM 132180 draft genome.</title>
        <authorList>
            <person name="Zhang K."/>
        </authorList>
    </citation>
    <scope>NUCLEOTIDE SEQUENCE [LARGE SCALE GENOMIC DNA]</scope>
    <source>
        <strain evidence="2 3">YIM 132180</strain>
    </source>
</reference>
<keyword evidence="1" id="KW-0812">Transmembrane</keyword>
<name>A0A7V7TVF7_9HYPH</name>
<sequence>MVGSLLLRGMIVGFFAGLLAFGFARVFGEPAVDYAIGFEAQAAAAPAHAHDGAAAHSHGDEEELVSRETQAGLGLLTGVVVYGTAIGGLFALAGAFAFGRFGTLSPRAVSALVALAGFVALVLVPQLKYPANPPAVGLDETIALRTQLFFAVLIASLVATGLGLATLKLLAGRGVWTAGLAGAGAFLLVVAVAALALPAIDEVPAGFSGSVLWRFRLASLGIHAVLWTGLGLGFGVAAERLLGRAAAGGGRLRAA</sequence>
<feature type="transmembrane region" description="Helical" evidence="1">
    <location>
        <begin position="174"/>
        <end position="197"/>
    </location>
</feature>
<feature type="transmembrane region" description="Helical" evidence="1">
    <location>
        <begin position="217"/>
        <end position="238"/>
    </location>
</feature>
<dbReference type="InterPro" id="IPR012666">
    <property type="entry name" value="CbtA_put"/>
</dbReference>
<accession>A0A7V7TVF7</accession>
<dbReference type="Pfam" id="PF09490">
    <property type="entry name" value="CbtA"/>
    <property type="match status" value="1"/>
</dbReference>
<dbReference type="RefSeq" id="WP_150971686.1">
    <property type="nucleotide sequence ID" value="NZ_VZDO01000014.1"/>
</dbReference>
<protein>
    <submittedName>
        <fullName evidence="2">CbtA family protein</fullName>
    </submittedName>
</protein>
<evidence type="ECO:0000313" key="3">
    <source>
        <dbReference type="Proteomes" id="UP000432089"/>
    </source>
</evidence>
<dbReference type="AlphaFoldDB" id="A0A7V7TVF7"/>